<dbReference type="PANTHER" id="PTHR48430">
    <property type="entry name" value="PARTNER OF XRN-2 PROTEIN 1"/>
    <property type="match status" value="1"/>
</dbReference>
<dbReference type="SMART" id="SM00443">
    <property type="entry name" value="G_patch"/>
    <property type="match status" value="1"/>
</dbReference>
<dbReference type="AlphaFoldDB" id="A0A6I8THB2"/>
<reference evidence="1 2" key="1">
    <citation type="submission" date="2017-06" db="EMBL/GenBank/DDBJ databases">
        <title>Aedes aegypti genome working group (AGWG) sequencing and assembly.</title>
        <authorList>
            <consortium name="Aedes aegypti Genome Working Group (AGWG)"/>
            <person name="Matthews B.J."/>
        </authorList>
    </citation>
    <scope>NUCLEOTIDE SEQUENCE [LARGE SCALE GENOMIC DNA]</scope>
    <source>
        <strain evidence="1 2">LVP_AGWG</strain>
    </source>
</reference>
<dbReference type="InterPro" id="IPR000467">
    <property type="entry name" value="G_patch_dom"/>
</dbReference>
<dbReference type="Pfam" id="PF11952">
    <property type="entry name" value="XTBD"/>
    <property type="match status" value="1"/>
</dbReference>
<dbReference type="GO" id="GO:0003676">
    <property type="term" value="F:nucleic acid binding"/>
    <property type="evidence" value="ECO:0007669"/>
    <property type="project" value="InterPro"/>
</dbReference>
<dbReference type="PROSITE" id="PS51827">
    <property type="entry name" value="XTBD"/>
    <property type="match status" value="1"/>
</dbReference>
<evidence type="ECO:0000313" key="2">
    <source>
        <dbReference type="Proteomes" id="UP000008820"/>
    </source>
</evidence>
<protein>
    <submittedName>
        <fullName evidence="1">Uncharacterized protein</fullName>
    </submittedName>
</protein>
<dbReference type="Proteomes" id="UP000008820">
    <property type="component" value="Chromosome 1"/>
</dbReference>
<sequence length="507" mass="57784">MSDIKYASTDEGDVLLIFEKVPIDGMDDQEDSNPEPVPMVTNTENEHPEPEKLEMHTTSEGDAIVAKVPDQSVAIEWNIENYRNSFETDEHWELRLKFMKQHKGSIPEDELVALAQAFSNAVLLNAVYSEELAARLNLLGMSIAEEYRNSRRQSITRIMVPASDAIADWQRQVSVGHKIAQQRQLALQLLKPVIPITSLEDVFHNFVLMDDNLDDSGREFGMLNCGLFVVRLLSQERKMWEANITAAGYLLSKSIGPKKKANRTCREAALQLLRRKCYKIKTNPNRCWDSCNVERLESIEALDFHGNPLGKSSKSRTSKDKLKEDNIGFRMLMKLGWGGGPLGKHKDGIVDPIEVQAKRGRKGLGLVQLKPTLASPENGSSYSNKFLTDGFDLQSEAFHIDINFYRDLMVNFKSRQLGYDLVFSIDFTEIERALLCKIASDLNLQCKTVTYDYEHYQFVLLKHRVSPHDLLVKILVERHPIYSALYTVEPPEEELTRHKKVLELCSR</sequence>
<dbReference type="InterPro" id="IPR021859">
    <property type="entry name" value="XTBD"/>
</dbReference>
<organism evidence="1 2">
    <name type="scientific">Aedes aegypti</name>
    <name type="common">Yellowfever mosquito</name>
    <name type="synonym">Culex aegypti</name>
    <dbReference type="NCBI Taxonomy" id="7159"/>
    <lineage>
        <taxon>Eukaryota</taxon>
        <taxon>Metazoa</taxon>
        <taxon>Ecdysozoa</taxon>
        <taxon>Arthropoda</taxon>
        <taxon>Hexapoda</taxon>
        <taxon>Insecta</taxon>
        <taxon>Pterygota</taxon>
        <taxon>Neoptera</taxon>
        <taxon>Endopterygota</taxon>
        <taxon>Diptera</taxon>
        <taxon>Nematocera</taxon>
        <taxon>Culicoidea</taxon>
        <taxon>Culicidae</taxon>
        <taxon>Culicinae</taxon>
        <taxon>Aedini</taxon>
        <taxon>Aedes</taxon>
        <taxon>Stegomyia</taxon>
    </lineage>
</organism>
<dbReference type="FunCoup" id="A0A6I8THB2">
    <property type="interactions" value="490"/>
</dbReference>
<dbReference type="PROSITE" id="PS50174">
    <property type="entry name" value="G_PATCH"/>
    <property type="match status" value="1"/>
</dbReference>
<evidence type="ECO:0000313" key="1">
    <source>
        <dbReference type="EnsemblMetazoa" id="AAEL008415-PC"/>
    </source>
</evidence>
<keyword evidence="2" id="KW-1185">Reference proteome</keyword>
<reference evidence="1" key="2">
    <citation type="submission" date="2020-05" db="UniProtKB">
        <authorList>
            <consortium name="EnsemblMetazoa"/>
        </authorList>
    </citation>
    <scope>IDENTIFICATION</scope>
    <source>
        <strain evidence="1">LVP_AGWG</strain>
    </source>
</reference>
<gene>
    <name evidence="1" type="primary">5570601</name>
</gene>
<dbReference type="OrthoDB" id="2359216at2759"/>
<dbReference type="EnsemblMetazoa" id="AAEL008415-RC">
    <property type="protein sequence ID" value="AAEL008415-PC"/>
    <property type="gene ID" value="AAEL008415"/>
</dbReference>
<name>A0A6I8THB2_AEDAE</name>
<dbReference type="Pfam" id="PF01585">
    <property type="entry name" value="G-patch"/>
    <property type="match status" value="1"/>
</dbReference>
<proteinExistence type="predicted"/>
<dbReference type="PANTHER" id="PTHR48430:SF1">
    <property type="entry name" value="PARTNER OF XRN-2 PROTEIN 1"/>
    <property type="match status" value="1"/>
</dbReference>
<accession>A0A6I8THB2</accession>
<dbReference type="InParanoid" id="A0A6I8THB2"/>